<feature type="non-terminal residue" evidence="4">
    <location>
        <position position="337"/>
    </location>
</feature>
<dbReference type="GO" id="GO:0003993">
    <property type="term" value="F:acid phosphatase activity"/>
    <property type="evidence" value="ECO:0007669"/>
    <property type="project" value="InterPro"/>
</dbReference>
<dbReference type="Gene3D" id="2.60.120.200">
    <property type="match status" value="1"/>
</dbReference>
<dbReference type="InterPro" id="IPR008963">
    <property type="entry name" value="Purple_acid_Pase-like_N"/>
</dbReference>
<dbReference type="SUPFAM" id="SSF49899">
    <property type="entry name" value="Concanavalin A-like lectins/glucanases"/>
    <property type="match status" value="1"/>
</dbReference>
<dbReference type="InterPro" id="IPR013320">
    <property type="entry name" value="ConA-like_dom_sf"/>
</dbReference>
<feature type="domain" description="LamG-like jellyroll fold" evidence="3">
    <location>
        <begin position="89"/>
        <end position="224"/>
    </location>
</feature>
<proteinExistence type="predicted"/>
<evidence type="ECO:0000256" key="1">
    <source>
        <dbReference type="ARBA" id="ARBA00022729"/>
    </source>
</evidence>
<evidence type="ECO:0000256" key="2">
    <source>
        <dbReference type="ARBA" id="ARBA00023157"/>
    </source>
</evidence>
<dbReference type="SMART" id="SM00560">
    <property type="entry name" value="LamGL"/>
    <property type="match status" value="1"/>
</dbReference>
<dbReference type="Pfam" id="PF13385">
    <property type="entry name" value="Laminin_G_3"/>
    <property type="match status" value="1"/>
</dbReference>
<dbReference type="SUPFAM" id="SSF49363">
    <property type="entry name" value="Purple acid phosphatase, N-terminal domain"/>
    <property type="match status" value="1"/>
</dbReference>
<organism evidence="4">
    <name type="scientific">marine sediment metagenome</name>
    <dbReference type="NCBI Taxonomy" id="412755"/>
    <lineage>
        <taxon>unclassified sequences</taxon>
        <taxon>metagenomes</taxon>
        <taxon>ecological metagenomes</taxon>
    </lineage>
</organism>
<reference evidence="4" key="1">
    <citation type="journal article" date="2015" name="Nature">
        <title>Complex archaea that bridge the gap between prokaryotes and eukaryotes.</title>
        <authorList>
            <person name="Spang A."/>
            <person name="Saw J.H."/>
            <person name="Jorgensen S.L."/>
            <person name="Zaremba-Niedzwiedzka K."/>
            <person name="Martijn J."/>
            <person name="Lind A.E."/>
            <person name="van Eijk R."/>
            <person name="Schleper C."/>
            <person name="Guy L."/>
            <person name="Ettema T.J."/>
        </authorList>
    </citation>
    <scope>NUCLEOTIDE SEQUENCE</scope>
</reference>
<evidence type="ECO:0000259" key="3">
    <source>
        <dbReference type="SMART" id="SM00560"/>
    </source>
</evidence>
<protein>
    <recommendedName>
        <fullName evidence="3">LamG-like jellyroll fold domain-containing protein</fullName>
    </recommendedName>
</protein>
<name>A0A0F9EQ21_9ZZZZ</name>
<dbReference type="AlphaFoldDB" id="A0A0F9EQ21"/>
<dbReference type="EMBL" id="LAZR01036014">
    <property type="protein sequence ID" value="KKL25968.1"/>
    <property type="molecule type" value="Genomic_DNA"/>
</dbReference>
<keyword evidence="2" id="KW-1015">Disulfide bond</keyword>
<comment type="caution">
    <text evidence="4">The sequence shown here is derived from an EMBL/GenBank/DDBJ whole genome shotgun (WGS) entry which is preliminary data.</text>
</comment>
<gene>
    <name evidence="4" type="ORF">LCGC14_2399980</name>
</gene>
<evidence type="ECO:0000313" key="4">
    <source>
        <dbReference type="EMBL" id="KKL25968.1"/>
    </source>
</evidence>
<dbReference type="Gene3D" id="2.60.40.380">
    <property type="entry name" value="Purple acid phosphatase-like, N-terminal"/>
    <property type="match status" value="1"/>
</dbReference>
<dbReference type="GO" id="GO:0046872">
    <property type="term" value="F:metal ion binding"/>
    <property type="evidence" value="ECO:0007669"/>
    <property type="project" value="InterPro"/>
</dbReference>
<sequence>MRIARWLILGSVIAATSICHAETDRPIGHWVFDQAGVHARSVRDLAGGHDATITGNVKLVDRPVEALTFDGTTTSVEVKGFRAAQLPQEHISAEAWVCLNRGTTWGGVVGYIQDNGSYEKGWLLGYNASRFNFSVSTASKLPYLSSKTELRPGTWYHIAGTYDGAQLKIYVNGQLENSTPLAGSIAYPPEAFFQIGAYHDQDEFFLGDGLVHEVRLYDRALSEAEVQTHYRAKRRQFPRTLDPALGPYLQFVSQSTAEVFWETEQPCPSVVEFGPTRSLGNRVEDPAAKAVHRVTLTGLHPDAIYYYHIRQVDREGECISKVYRFDTGLNYALPNWP</sequence>
<keyword evidence="1" id="KW-0732">Signal</keyword>
<accession>A0A0F9EQ21</accession>
<dbReference type="InterPro" id="IPR006558">
    <property type="entry name" value="LamG-like"/>
</dbReference>